<accession>A0A420W9Q4</accession>
<dbReference type="PANTHER" id="PTHR33446">
    <property type="entry name" value="PROTEIN TONB-RELATED"/>
    <property type="match status" value="1"/>
</dbReference>
<evidence type="ECO:0000259" key="11">
    <source>
        <dbReference type="PROSITE" id="PS52015"/>
    </source>
</evidence>
<evidence type="ECO:0000313" key="13">
    <source>
        <dbReference type="Proteomes" id="UP000280881"/>
    </source>
</evidence>
<evidence type="ECO:0000256" key="1">
    <source>
        <dbReference type="ARBA" id="ARBA00004383"/>
    </source>
</evidence>
<dbReference type="PANTHER" id="PTHR33446:SF2">
    <property type="entry name" value="PROTEIN TONB"/>
    <property type="match status" value="1"/>
</dbReference>
<keyword evidence="7" id="KW-0653">Protein transport</keyword>
<keyword evidence="5" id="KW-0997">Cell inner membrane</keyword>
<evidence type="ECO:0000256" key="3">
    <source>
        <dbReference type="ARBA" id="ARBA00022448"/>
    </source>
</evidence>
<dbReference type="InterPro" id="IPR037682">
    <property type="entry name" value="TonB_C"/>
</dbReference>
<feature type="region of interest" description="Disordered" evidence="10">
    <location>
        <begin position="57"/>
        <end position="95"/>
    </location>
</feature>
<gene>
    <name evidence="12" type="ORF">C7457_0895</name>
</gene>
<evidence type="ECO:0000256" key="6">
    <source>
        <dbReference type="ARBA" id="ARBA00022692"/>
    </source>
</evidence>
<comment type="caution">
    <text evidence="12">The sequence shown here is derived from an EMBL/GenBank/DDBJ whole genome shotgun (WGS) entry which is preliminary data.</text>
</comment>
<reference evidence="12 13" key="1">
    <citation type="submission" date="2018-10" db="EMBL/GenBank/DDBJ databases">
        <title>Genomic Encyclopedia of Type Strains, Phase IV (KMG-IV): sequencing the most valuable type-strain genomes for metagenomic binning, comparative biology and taxonomic classification.</title>
        <authorList>
            <person name="Goeker M."/>
        </authorList>
    </citation>
    <scope>NUCLEOTIDE SEQUENCE [LARGE SCALE GENOMIC DNA]</scope>
    <source>
        <strain evidence="12 13">DSM 15521</strain>
    </source>
</reference>
<dbReference type="Pfam" id="PF03544">
    <property type="entry name" value="TonB_C"/>
    <property type="match status" value="1"/>
</dbReference>
<dbReference type="GO" id="GO:0015031">
    <property type="term" value="P:protein transport"/>
    <property type="evidence" value="ECO:0007669"/>
    <property type="project" value="UniProtKB-KW"/>
</dbReference>
<evidence type="ECO:0000256" key="7">
    <source>
        <dbReference type="ARBA" id="ARBA00022927"/>
    </source>
</evidence>
<dbReference type="PROSITE" id="PS52015">
    <property type="entry name" value="TONB_CTD"/>
    <property type="match status" value="1"/>
</dbReference>
<protein>
    <submittedName>
        <fullName evidence="12">Protein TonB</fullName>
    </submittedName>
</protein>
<keyword evidence="9" id="KW-0472">Membrane</keyword>
<dbReference type="AlphaFoldDB" id="A0A420W9Q4"/>
<name>A0A420W9Q4_9BACT</name>
<evidence type="ECO:0000256" key="10">
    <source>
        <dbReference type="SAM" id="MobiDB-lite"/>
    </source>
</evidence>
<dbReference type="NCBIfam" id="TIGR01352">
    <property type="entry name" value="tonB_Cterm"/>
    <property type="match status" value="1"/>
</dbReference>
<comment type="subcellular location">
    <subcellularLocation>
        <location evidence="1">Cell inner membrane</location>
        <topology evidence="1">Single-pass membrane protein</topology>
        <orientation evidence="1">Periplasmic side</orientation>
    </subcellularLocation>
</comment>
<dbReference type="InterPro" id="IPR006260">
    <property type="entry name" value="TonB/TolA_C"/>
</dbReference>
<dbReference type="Proteomes" id="UP000280881">
    <property type="component" value="Unassembled WGS sequence"/>
</dbReference>
<dbReference type="RefSeq" id="WP_121170395.1">
    <property type="nucleotide sequence ID" value="NZ_RBIE01000001.1"/>
</dbReference>
<sequence length="209" mass="23914">MGAPVRYLIALVFSALLEFLLIKALPQILTPPLKEVNRVIEISLIKPHKRSVEVKVERKKGRKRVKEERRKVNKLPQPNVTSKKPLKGAPKKEVKREVVKEKERGGLKPLHGNLPADYVEAVRRAIEENIFYPLEALEEGIEGPVMVRFTLDRRGKVVECKPLFGQRILEEATCLAIRRSAFPPIPKSVRNDTLTFQLQVEYNLEEALK</sequence>
<dbReference type="OrthoDB" id="14937at2"/>
<comment type="similarity">
    <text evidence="2">Belongs to the TonB family.</text>
</comment>
<evidence type="ECO:0000256" key="4">
    <source>
        <dbReference type="ARBA" id="ARBA00022475"/>
    </source>
</evidence>
<feature type="domain" description="TonB C-terminal" evidence="11">
    <location>
        <begin position="117"/>
        <end position="209"/>
    </location>
</feature>
<evidence type="ECO:0000313" key="12">
    <source>
        <dbReference type="EMBL" id="RKQ64005.1"/>
    </source>
</evidence>
<dbReference type="InterPro" id="IPR051045">
    <property type="entry name" value="TonB-dependent_transducer"/>
</dbReference>
<keyword evidence="13" id="KW-1185">Reference proteome</keyword>
<dbReference type="GO" id="GO:0031992">
    <property type="term" value="F:energy transducer activity"/>
    <property type="evidence" value="ECO:0007669"/>
    <property type="project" value="TreeGrafter"/>
</dbReference>
<dbReference type="Gene3D" id="3.30.1150.10">
    <property type="match status" value="1"/>
</dbReference>
<keyword evidence="3" id="KW-0813">Transport</keyword>
<evidence type="ECO:0000256" key="9">
    <source>
        <dbReference type="ARBA" id="ARBA00023136"/>
    </source>
</evidence>
<keyword evidence="8" id="KW-1133">Transmembrane helix</keyword>
<organism evidence="12 13">
    <name type="scientific">Thermovibrio guaymasensis</name>
    <dbReference type="NCBI Taxonomy" id="240167"/>
    <lineage>
        <taxon>Bacteria</taxon>
        <taxon>Pseudomonadati</taxon>
        <taxon>Aquificota</taxon>
        <taxon>Aquificia</taxon>
        <taxon>Desulfurobacteriales</taxon>
        <taxon>Desulfurobacteriaceae</taxon>
        <taxon>Thermovibrio</taxon>
    </lineage>
</organism>
<proteinExistence type="inferred from homology"/>
<evidence type="ECO:0000256" key="8">
    <source>
        <dbReference type="ARBA" id="ARBA00022989"/>
    </source>
</evidence>
<dbReference type="GO" id="GO:0098797">
    <property type="term" value="C:plasma membrane protein complex"/>
    <property type="evidence" value="ECO:0007669"/>
    <property type="project" value="TreeGrafter"/>
</dbReference>
<dbReference type="EMBL" id="RBIE01000001">
    <property type="protein sequence ID" value="RKQ64005.1"/>
    <property type="molecule type" value="Genomic_DNA"/>
</dbReference>
<evidence type="ECO:0000256" key="5">
    <source>
        <dbReference type="ARBA" id="ARBA00022519"/>
    </source>
</evidence>
<dbReference type="SUPFAM" id="SSF74653">
    <property type="entry name" value="TolA/TonB C-terminal domain"/>
    <property type="match status" value="1"/>
</dbReference>
<evidence type="ECO:0000256" key="2">
    <source>
        <dbReference type="ARBA" id="ARBA00006555"/>
    </source>
</evidence>
<keyword evidence="4" id="KW-1003">Cell membrane</keyword>
<keyword evidence="6" id="KW-0812">Transmembrane</keyword>
<dbReference type="GO" id="GO:0055085">
    <property type="term" value="P:transmembrane transport"/>
    <property type="evidence" value="ECO:0007669"/>
    <property type="project" value="InterPro"/>
</dbReference>